<feature type="compositionally biased region" description="Basic and acidic residues" evidence="5">
    <location>
        <begin position="920"/>
        <end position="930"/>
    </location>
</feature>
<dbReference type="PROSITE" id="PS01359">
    <property type="entry name" value="ZF_PHD_1"/>
    <property type="match status" value="1"/>
</dbReference>
<keyword evidence="2 4" id="KW-0863">Zinc-finger</keyword>
<dbReference type="GO" id="GO:0000785">
    <property type="term" value="C:chromatin"/>
    <property type="evidence" value="ECO:0007669"/>
    <property type="project" value="TreeGrafter"/>
</dbReference>
<name>A0A103Y0E3_CYNCS</name>
<keyword evidence="1" id="KW-0479">Metal-binding</keyword>
<dbReference type="InterPro" id="IPR013083">
    <property type="entry name" value="Znf_RING/FYVE/PHD"/>
</dbReference>
<dbReference type="SMART" id="SM00249">
    <property type="entry name" value="PHD"/>
    <property type="match status" value="1"/>
</dbReference>
<dbReference type="GO" id="GO:0008270">
    <property type="term" value="F:zinc ion binding"/>
    <property type="evidence" value="ECO:0007669"/>
    <property type="project" value="UniProtKB-KW"/>
</dbReference>
<dbReference type="GO" id="GO:0016925">
    <property type="term" value="P:protein sumoylation"/>
    <property type="evidence" value="ECO:0007669"/>
    <property type="project" value="TreeGrafter"/>
</dbReference>
<dbReference type="GO" id="GO:0061665">
    <property type="term" value="F:SUMO ligase activity"/>
    <property type="evidence" value="ECO:0007669"/>
    <property type="project" value="TreeGrafter"/>
</dbReference>
<dbReference type="CDD" id="cd15570">
    <property type="entry name" value="PHD_Bye1p_SIZ1_like"/>
    <property type="match status" value="1"/>
</dbReference>
<evidence type="ECO:0000256" key="1">
    <source>
        <dbReference type="ARBA" id="ARBA00022723"/>
    </source>
</evidence>
<feature type="compositionally biased region" description="Low complexity" evidence="5">
    <location>
        <begin position="604"/>
        <end position="616"/>
    </location>
</feature>
<evidence type="ECO:0000256" key="3">
    <source>
        <dbReference type="ARBA" id="ARBA00022833"/>
    </source>
</evidence>
<dbReference type="InterPro" id="IPR004181">
    <property type="entry name" value="Znf_MIZ"/>
</dbReference>
<keyword evidence="8" id="KW-1185">Reference proteome</keyword>
<feature type="region of interest" description="Disordered" evidence="5">
    <location>
        <begin position="592"/>
        <end position="629"/>
    </location>
</feature>
<dbReference type="Gramene" id="KVI00214">
    <property type="protein sequence ID" value="KVI00214"/>
    <property type="gene ID" value="Ccrd_021539"/>
</dbReference>
<dbReference type="OMA" id="SCVIVPE"/>
<dbReference type="Proteomes" id="UP000243975">
    <property type="component" value="Unassembled WGS sequence"/>
</dbReference>
<evidence type="ECO:0000259" key="6">
    <source>
        <dbReference type="PROSITE" id="PS51044"/>
    </source>
</evidence>
<reference evidence="7 8" key="1">
    <citation type="journal article" date="2016" name="Sci. Rep.">
        <title>The genome sequence of the outbreeding globe artichoke constructed de novo incorporating a phase-aware low-pass sequencing strategy of F1 progeny.</title>
        <authorList>
            <person name="Scaglione D."/>
            <person name="Reyes-Chin-Wo S."/>
            <person name="Acquadro A."/>
            <person name="Froenicke L."/>
            <person name="Portis E."/>
            <person name="Beitel C."/>
            <person name="Tirone M."/>
            <person name="Mauro R."/>
            <person name="Lo Monaco A."/>
            <person name="Mauromicale G."/>
            <person name="Faccioli P."/>
            <person name="Cattivelli L."/>
            <person name="Rieseberg L."/>
            <person name="Michelmore R."/>
            <person name="Lanteri S."/>
        </authorList>
    </citation>
    <scope>NUCLEOTIDE SEQUENCE [LARGE SCALE GENOMIC DNA]</scope>
    <source>
        <strain evidence="7">2C</strain>
    </source>
</reference>
<comment type="caution">
    <text evidence="7">The sequence shown here is derived from an EMBL/GenBank/DDBJ whole genome shotgun (WGS) entry which is preliminary data.</text>
</comment>
<dbReference type="InterPro" id="IPR001965">
    <property type="entry name" value="Znf_PHD"/>
</dbReference>
<keyword evidence="3" id="KW-0862">Zinc</keyword>
<protein>
    <submittedName>
        <fullName evidence="7">Zinc finger, FYVE/PHD-type</fullName>
    </submittedName>
</protein>
<evidence type="ECO:0000313" key="7">
    <source>
        <dbReference type="EMBL" id="KVI00214.1"/>
    </source>
</evidence>
<feature type="domain" description="SP-RING-type" evidence="6">
    <location>
        <begin position="397"/>
        <end position="469"/>
    </location>
</feature>
<dbReference type="EMBL" id="LEKV01003396">
    <property type="protein sequence ID" value="KVI00214.1"/>
    <property type="molecule type" value="Genomic_DNA"/>
</dbReference>
<organism evidence="7 8">
    <name type="scientific">Cynara cardunculus var. scolymus</name>
    <name type="common">Globe artichoke</name>
    <name type="synonym">Cynara scolymus</name>
    <dbReference type="NCBI Taxonomy" id="59895"/>
    <lineage>
        <taxon>Eukaryota</taxon>
        <taxon>Viridiplantae</taxon>
        <taxon>Streptophyta</taxon>
        <taxon>Embryophyta</taxon>
        <taxon>Tracheophyta</taxon>
        <taxon>Spermatophyta</taxon>
        <taxon>Magnoliopsida</taxon>
        <taxon>eudicotyledons</taxon>
        <taxon>Gunneridae</taxon>
        <taxon>Pentapetalae</taxon>
        <taxon>asterids</taxon>
        <taxon>campanulids</taxon>
        <taxon>Asterales</taxon>
        <taxon>Asteraceae</taxon>
        <taxon>Carduoideae</taxon>
        <taxon>Cardueae</taxon>
        <taxon>Carduinae</taxon>
        <taxon>Cynara</taxon>
    </lineage>
</organism>
<proteinExistence type="predicted"/>
<dbReference type="PANTHER" id="PTHR10782:SF102">
    <property type="entry name" value="E3 SUMO-PROTEIN LIGASE SIZ1"/>
    <property type="match status" value="1"/>
</dbReference>
<dbReference type="InterPro" id="IPR011011">
    <property type="entry name" value="Znf_FYVE_PHD"/>
</dbReference>
<dbReference type="InterPro" id="IPR019786">
    <property type="entry name" value="Zinc_finger_PHD-type_CS"/>
</dbReference>
<evidence type="ECO:0000256" key="4">
    <source>
        <dbReference type="PROSITE-ProRule" id="PRU00452"/>
    </source>
</evidence>
<sequence length="957" mass="103383">MYTVKDGFGSKLQGKVGTFSDKRAEGHPHPTWSFQARKETGSIVLSLLDLTERILTILSDERVSGMWSKKNAVGKEEVAKLVDDIYRKMQDSGATDLASKARGVSDGSNNTKLKEEIEDTLQVEKVRCLCGSSLQADSMIKCEDPRCNVWQHISCVIIPEKPMEGILPAPPPKFYCELCRLGRADPFWVTVAHPLLPVKLTIANAPADGTNPMQSVEKTFQLTRVDKELLVKPEYDVQAWCMLLNDKVSYRMQWPQFAELQINGMPMRAINRPGSQLLGANGRDDGPIITPCTRDGINKISLTGCDSRVFCLGVRIVKRRTVQQGLLLSLLSFENGACFATPVAFFYLGAMLVQDPMTVIEILNLIPKESDGERFEDALARVRRCVGGGPATENADSDSDLEVVADSIPVNLRCPMSGSRMKIAGRFKPCAHMGCFDLEWQCPICLKNYSLENIIIDPYFTRITSKVILGLNLDFGSFVLFSNDILTGSSTFSSMKMSNCGEDLTDIEVKPDGSWRAKAEDDRKSLGDLGQWHLPDGTLCVPVEVESKPKPEALKQVKQEGASEGHTGLKLGMKKNKNGFWEVRKPENLLSLSSGSKLPDNFMNNGNNMSSSATGSGRDEDTSVNQDGGGHFDYSMANGAELDSLTLNIDAGHGFTDRNLLAAAGDAEVIVLSDSEEEAENLISSGQIYKNSSADAAEGVAFSSLPLGITEPHPEDPSLVAGGTSCLGLFDTNDDGFGVPFWSLPSSNHGGPSFQLFGSDADPVDALVDVHHGDALGCPTSMGGGYPLAAETNMGSAALIPDSSRHQSNPDINDGLVDNPLAFGGDDPSLQLFLPTRPSEATEQIELTDQAAMSNGFRSDDWISLRLGGGGSGVHCDPAAAAAAASNGLNSRQRPPCEDGALNSLEDTASLLLGMSGGGRSDKSIRDRSDSPFSFPRQKRSVRPRLYLSIESDSEER</sequence>
<dbReference type="Gene3D" id="3.30.40.10">
    <property type="entry name" value="Zinc/RING finger domain, C3HC4 (zinc finger)"/>
    <property type="match status" value="2"/>
</dbReference>
<dbReference type="AlphaFoldDB" id="A0A103Y0E3"/>
<dbReference type="PANTHER" id="PTHR10782">
    <property type="entry name" value="ZINC FINGER MIZ DOMAIN-CONTAINING PROTEIN"/>
    <property type="match status" value="1"/>
</dbReference>
<evidence type="ECO:0000256" key="5">
    <source>
        <dbReference type="SAM" id="MobiDB-lite"/>
    </source>
</evidence>
<accession>A0A103Y0E3</accession>
<dbReference type="SUPFAM" id="SSF57903">
    <property type="entry name" value="FYVE/PHD zinc finger"/>
    <property type="match status" value="1"/>
</dbReference>
<gene>
    <name evidence="7" type="ORF">Ccrd_021539</name>
</gene>
<feature type="region of interest" description="Disordered" evidence="5">
    <location>
        <begin position="913"/>
        <end position="938"/>
    </location>
</feature>
<evidence type="ECO:0000256" key="2">
    <source>
        <dbReference type="ARBA" id="ARBA00022771"/>
    </source>
</evidence>
<dbReference type="PROSITE" id="PS51044">
    <property type="entry name" value="ZF_SP_RING"/>
    <property type="match status" value="1"/>
</dbReference>
<dbReference type="STRING" id="59895.A0A103Y0E3"/>
<evidence type="ECO:0000313" key="8">
    <source>
        <dbReference type="Proteomes" id="UP000243975"/>
    </source>
</evidence>